<dbReference type="EMBL" id="FWXV01000019">
    <property type="protein sequence ID" value="SMD27011.1"/>
    <property type="molecule type" value="Genomic_DNA"/>
</dbReference>
<proteinExistence type="predicted"/>
<feature type="compositionally biased region" description="Pro residues" evidence="1">
    <location>
        <begin position="170"/>
        <end position="183"/>
    </location>
</feature>
<protein>
    <submittedName>
        <fullName evidence="2">Uncharacterized protein</fullName>
    </submittedName>
</protein>
<dbReference type="AlphaFoldDB" id="A0A1W2FYN8"/>
<gene>
    <name evidence="2" type="ORF">SAMN05661093_10603</name>
</gene>
<name>A0A1W2FYN8_KIBAR</name>
<evidence type="ECO:0000313" key="3">
    <source>
        <dbReference type="Proteomes" id="UP000192674"/>
    </source>
</evidence>
<organism evidence="2 3">
    <name type="scientific">Kibdelosporangium aridum</name>
    <dbReference type="NCBI Taxonomy" id="2030"/>
    <lineage>
        <taxon>Bacteria</taxon>
        <taxon>Bacillati</taxon>
        <taxon>Actinomycetota</taxon>
        <taxon>Actinomycetes</taxon>
        <taxon>Pseudonocardiales</taxon>
        <taxon>Pseudonocardiaceae</taxon>
        <taxon>Kibdelosporangium</taxon>
    </lineage>
</organism>
<reference evidence="2 3" key="1">
    <citation type="submission" date="2017-04" db="EMBL/GenBank/DDBJ databases">
        <authorList>
            <person name="Afonso C.L."/>
            <person name="Miller P.J."/>
            <person name="Scott M.A."/>
            <person name="Spackman E."/>
            <person name="Goraichik I."/>
            <person name="Dimitrov K.M."/>
            <person name="Suarez D.L."/>
            <person name="Swayne D.E."/>
        </authorList>
    </citation>
    <scope>NUCLEOTIDE SEQUENCE [LARGE SCALE GENOMIC DNA]</scope>
    <source>
        <strain evidence="2 3">DSM 43828</strain>
    </source>
</reference>
<feature type="region of interest" description="Disordered" evidence="1">
    <location>
        <begin position="152"/>
        <end position="204"/>
    </location>
</feature>
<evidence type="ECO:0000256" key="1">
    <source>
        <dbReference type="SAM" id="MobiDB-lite"/>
    </source>
</evidence>
<accession>A0A1W2FYN8</accession>
<feature type="region of interest" description="Disordered" evidence="1">
    <location>
        <begin position="42"/>
        <end position="61"/>
    </location>
</feature>
<feature type="region of interest" description="Disordered" evidence="1">
    <location>
        <begin position="98"/>
        <end position="124"/>
    </location>
</feature>
<sequence length="284" mass="30902">MTPPHQRARACRFPARPPIHAYPLPTHALLLPIHAPCMPFHRPPRPPTGPRSSLPLFPLPFSPRSPPHAKPPFPPLDHTPPSPRYLPTRPALPLLRSPFPTNPFPRLPTRHRSSATPPSPHCPPTRPALPLPCPLTPFFHPSTPFHRCLARSPFPRSRSRESPSLAFPPGIAPPPHTAQPHCPPRLAARPRTPEPSLRSALGCAASAAQPLSEGHHPVINRHPVAPPAQCCNGHLAVSEHASHSVATRISPCWNVHLVVPRRWTRGAGMVDTSMTTPPASGVHP</sequence>
<evidence type="ECO:0000313" key="2">
    <source>
        <dbReference type="EMBL" id="SMD27011.1"/>
    </source>
</evidence>
<keyword evidence="3" id="KW-1185">Reference proteome</keyword>
<dbReference type="Proteomes" id="UP000192674">
    <property type="component" value="Unassembled WGS sequence"/>
</dbReference>